<accession>A0A5M3MPA3</accession>
<dbReference type="OrthoDB" id="2739948at2759"/>
<evidence type="ECO:0000313" key="3">
    <source>
        <dbReference type="Proteomes" id="UP000053558"/>
    </source>
</evidence>
<evidence type="ECO:0000259" key="1">
    <source>
        <dbReference type="Pfam" id="PF17667"/>
    </source>
</evidence>
<name>A0A5M3MPA3_CONPW</name>
<dbReference type="Proteomes" id="UP000053558">
    <property type="component" value="Unassembled WGS sequence"/>
</dbReference>
<gene>
    <name evidence="2" type="ORF">CONPUDRAFT_123622</name>
</gene>
<dbReference type="RefSeq" id="XP_007768342.1">
    <property type="nucleotide sequence ID" value="XM_007770152.1"/>
</dbReference>
<evidence type="ECO:0000313" key="2">
    <source>
        <dbReference type="EMBL" id="EIW80877.1"/>
    </source>
</evidence>
<feature type="domain" description="Fungal-type protein kinase" evidence="1">
    <location>
        <begin position="33"/>
        <end position="270"/>
    </location>
</feature>
<dbReference type="OMA" id="THYMANS"/>
<protein>
    <recommendedName>
        <fullName evidence="1">Fungal-type protein kinase domain-containing protein</fullName>
    </recommendedName>
</protein>
<reference evidence="3" key="1">
    <citation type="journal article" date="2012" name="Science">
        <title>The Paleozoic origin of enzymatic lignin decomposition reconstructed from 31 fungal genomes.</title>
        <authorList>
            <person name="Floudas D."/>
            <person name="Binder M."/>
            <person name="Riley R."/>
            <person name="Barry K."/>
            <person name="Blanchette R.A."/>
            <person name="Henrissat B."/>
            <person name="Martinez A.T."/>
            <person name="Otillar R."/>
            <person name="Spatafora J.W."/>
            <person name="Yadav J.S."/>
            <person name="Aerts A."/>
            <person name="Benoit I."/>
            <person name="Boyd A."/>
            <person name="Carlson A."/>
            <person name="Copeland A."/>
            <person name="Coutinho P.M."/>
            <person name="de Vries R.P."/>
            <person name="Ferreira P."/>
            <person name="Findley K."/>
            <person name="Foster B."/>
            <person name="Gaskell J."/>
            <person name="Glotzer D."/>
            <person name="Gorecki P."/>
            <person name="Heitman J."/>
            <person name="Hesse C."/>
            <person name="Hori C."/>
            <person name="Igarashi K."/>
            <person name="Jurgens J.A."/>
            <person name="Kallen N."/>
            <person name="Kersten P."/>
            <person name="Kohler A."/>
            <person name="Kuees U."/>
            <person name="Kumar T.K.A."/>
            <person name="Kuo A."/>
            <person name="LaButti K."/>
            <person name="Larrondo L.F."/>
            <person name="Lindquist E."/>
            <person name="Ling A."/>
            <person name="Lombard V."/>
            <person name="Lucas S."/>
            <person name="Lundell T."/>
            <person name="Martin R."/>
            <person name="McLaughlin D.J."/>
            <person name="Morgenstern I."/>
            <person name="Morin E."/>
            <person name="Murat C."/>
            <person name="Nagy L.G."/>
            <person name="Nolan M."/>
            <person name="Ohm R.A."/>
            <person name="Patyshakuliyeva A."/>
            <person name="Rokas A."/>
            <person name="Ruiz-Duenas F.J."/>
            <person name="Sabat G."/>
            <person name="Salamov A."/>
            <person name="Samejima M."/>
            <person name="Schmutz J."/>
            <person name="Slot J.C."/>
            <person name="St John F."/>
            <person name="Stenlid J."/>
            <person name="Sun H."/>
            <person name="Sun S."/>
            <person name="Syed K."/>
            <person name="Tsang A."/>
            <person name="Wiebenga A."/>
            <person name="Young D."/>
            <person name="Pisabarro A."/>
            <person name="Eastwood D.C."/>
            <person name="Martin F."/>
            <person name="Cullen D."/>
            <person name="Grigoriev I.V."/>
            <person name="Hibbett D.S."/>
        </authorList>
    </citation>
    <scope>NUCLEOTIDE SEQUENCE [LARGE SCALE GENOMIC DNA]</scope>
    <source>
        <strain evidence="3">RWD-64-598 SS2</strain>
    </source>
</reference>
<dbReference type="AlphaFoldDB" id="A0A5M3MPA3"/>
<keyword evidence="3" id="KW-1185">Reference proteome</keyword>
<dbReference type="EMBL" id="JH711578">
    <property type="protein sequence ID" value="EIW80877.1"/>
    <property type="molecule type" value="Genomic_DNA"/>
</dbReference>
<dbReference type="KEGG" id="cput:CONPUDRAFT_123622"/>
<dbReference type="Pfam" id="PF17667">
    <property type="entry name" value="Pkinase_fungal"/>
    <property type="match status" value="1"/>
</dbReference>
<comment type="caution">
    <text evidence="2">The sequence shown here is derived from an EMBL/GenBank/DDBJ whole genome shotgun (WGS) entry which is preliminary data.</text>
</comment>
<dbReference type="InterPro" id="IPR040976">
    <property type="entry name" value="Pkinase_fungal"/>
</dbReference>
<dbReference type="GeneID" id="19199767"/>
<proteinExistence type="predicted"/>
<sequence length="280" mass="32434">MFQTADFVFNIKTGLDPFRDPEAGDDLSKFDLFRKSKAENDKRQAIQCVGQLVQYSAQLLAQQHRTSCFIILVCGRRARFIRWDRAGAMVTRAFNYTKSDYLLEFLWRYDQASDTDRGVDTSHHQVTSEEEQAFKCAIEKHIELQFFDTPAETTDRVLFSTHLEEHYEPGNVTKMDVFDELSKSTKQYLVSKPFVSPENATGRCTRGYWAVEVNDPDLKVVFIKDTWQICEKGERREDAVYRSLNGNNVANVPTLCAHGDVRHRNGSQRYQRTVTQNYLD</sequence>
<organism evidence="2 3">
    <name type="scientific">Coniophora puteana (strain RWD-64-598)</name>
    <name type="common">Brown rot fungus</name>
    <dbReference type="NCBI Taxonomy" id="741705"/>
    <lineage>
        <taxon>Eukaryota</taxon>
        <taxon>Fungi</taxon>
        <taxon>Dikarya</taxon>
        <taxon>Basidiomycota</taxon>
        <taxon>Agaricomycotina</taxon>
        <taxon>Agaricomycetes</taxon>
        <taxon>Agaricomycetidae</taxon>
        <taxon>Boletales</taxon>
        <taxon>Coniophorineae</taxon>
        <taxon>Coniophoraceae</taxon>
        <taxon>Coniophora</taxon>
    </lineage>
</organism>
<feature type="non-terminal residue" evidence="2">
    <location>
        <position position="280"/>
    </location>
</feature>